<proteinExistence type="predicted"/>
<comment type="caution">
    <text evidence="1">The sequence shown here is derived from an EMBL/GenBank/DDBJ whole genome shotgun (WGS) entry which is preliminary data.</text>
</comment>
<evidence type="ECO:0000313" key="2">
    <source>
        <dbReference type="Proteomes" id="UP001107558"/>
    </source>
</evidence>
<reference evidence="1" key="1">
    <citation type="submission" date="2021-03" db="EMBL/GenBank/DDBJ databases">
        <title>Chromosome level genome of the anhydrobiotic midge Polypedilum vanderplanki.</title>
        <authorList>
            <person name="Yoshida Y."/>
            <person name="Kikawada T."/>
            <person name="Gusev O."/>
        </authorList>
    </citation>
    <scope>NUCLEOTIDE SEQUENCE</scope>
    <source>
        <strain evidence="1">NIAS01</strain>
        <tissue evidence="1">Whole body or cell culture</tissue>
    </source>
</reference>
<evidence type="ECO:0000313" key="1">
    <source>
        <dbReference type="EMBL" id="KAG5677758.1"/>
    </source>
</evidence>
<protein>
    <submittedName>
        <fullName evidence="1">Uncharacterized protein</fullName>
    </submittedName>
</protein>
<keyword evidence="2" id="KW-1185">Reference proteome</keyword>
<organism evidence="1 2">
    <name type="scientific">Polypedilum vanderplanki</name>
    <name type="common">Sleeping chironomid midge</name>
    <dbReference type="NCBI Taxonomy" id="319348"/>
    <lineage>
        <taxon>Eukaryota</taxon>
        <taxon>Metazoa</taxon>
        <taxon>Ecdysozoa</taxon>
        <taxon>Arthropoda</taxon>
        <taxon>Hexapoda</taxon>
        <taxon>Insecta</taxon>
        <taxon>Pterygota</taxon>
        <taxon>Neoptera</taxon>
        <taxon>Endopterygota</taxon>
        <taxon>Diptera</taxon>
        <taxon>Nematocera</taxon>
        <taxon>Chironomoidea</taxon>
        <taxon>Chironomidae</taxon>
        <taxon>Chironominae</taxon>
        <taxon>Polypedilum</taxon>
        <taxon>Polypedilum</taxon>
    </lineage>
</organism>
<sequence>MSKIAVCRNCNYQNKIAQNAVAIRCERCRLIHCVMCKRNHDPACNLFEEGNTQLPQSQKPPANITTNAFYTSKSNTNISTEKYIVCESCHTKLNINYYIKHLNTKKHKSNVKSKQLGVCRSEPNFSH</sequence>
<dbReference type="AlphaFoldDB" id="A0A9J6C7Y7"/>
<gene>
    <name evidence="1" type="ORF">PVAND_007489</name>
</gene>
<dbReference type="Proteomes" id="UP001107558">
    <property type="component" value="Chromosome 2"/>
</dbReference>
<accession>A0A9J6C7Y7</accession>
<name>A0A9J6C7Y7_POLVA</name>
<dbReference type="EMBL" id="JADBJN010000002">
    <property type="protein sequence ID" value="KAG5677758.1"/>
    <property type="molecule type" value="Genomic_DNA"/>
</dbReference>